<dbReference type="InterPro" id="IPR007016">
    <property type="entry name" value="O-antigen_ligase-rel_domated"/>
</dbReference>
<sequence length="530" mass="58621">MYLPLLFMPLWPAVAAVLFGLVGAGLVLQRQGVGGGWLFLALMLLGGVGQVWAPQSLYKLPQQPAYIESATGPVAANLLVVQALENLFGWNHQDGAGGWAQQVGEGFWRLPRWNPASGLEQSEFLTDNWYPITPGQTYTQSFYLRHDGKEARFQITFFTNTGHHPVPTQMEPVAPGVWRLWASYTAQEGDHSLRAIDFFNAGGDWRYLEVGWAKLEVGSSPSAFSWGQTGERSLSWRLEWWLGMMLLGFLVLQGGGVLKQLVPSWMAGALLLGMGIHLGYALWQLGSPPYEGFRPPGLTPQPNLLGHTAVMLAGLVWLLGGSRWGGAALAVSGLLIWVTGSRAAFWGWLLLLGIWWWGLGRWRWSMLGVLVGGAFLLAWQPEWLGRLSQATTLDSSAQSRLVIWQVAIRAFLEYPWTGVGFGNFPVYYQIHRPHGALEAITGHAHNLWLHLLAEGGGLALLGFLVWLGGVLGWLIRLRAGRVLALVAVALVLGLFDFSFFFAGVYYTLLLALGFYISRFDSFLQDRHKIP</sequence>
<dbReference type="InterPro" id="IPR051533">
    <property type="entry name" value="WaaL-like"/>
</dbReference>
<feature type="transmembrane region" description="Helical" evidence="5">
    <location>
        <begin position="327"/>
        <end position="356"/>
    </location>
</feature>
<dbReference type="GO" id="GO:0016020">
    <property type="term" value="C:membrane"/>
    <property type="evidence" value="ECO:0007669"/>
    <property type="project" value="UniProtKB-SubCell"/>
</dbReference>
<accession>M9XH01</accession>
<reference evidence="7 8" key="1">
    <citation type="submission" date="2013-04" db="EMBL/GenBank/DDBJ databases">
        <authorList>
            <person name="Chin J."/>
            <person name="Alexander D.H."/>
            <person name="Marks P."/>
            <person name="Korlach J."/>
            <person name="Clum A."/>
            <person name="Copeland A."/>
        </authorList>
    </citation>
    <scope>NUCLEOTIDE SEQUENCE [LARGE SCALE GENOMIC DNA]</scope>
    <source>
        <strain evidence="8">ATCC 35948 / DSM 1279 / VKM B-1258 / 21</strain>
    </source>
</reference>
<dbReference type="PANTHER" id="PTHR37422">
    <property type="entry name" value="TEICHURONIC ACID BIOSYNTHESIS PROTEIN TUAE"/>
    <property type="match status" value="1"/>
</dbReference>
<dbReference type="AlphaFoldDB" id="M9XH01"/>
<feature type="domain" description="O-antigen ligase-related" evidence="6">
    <location>
        <begin position="328"/>
        <end position="464"/>
    </location>
</feature>
<keyword evidence="3 5" id="KW-1133">Transmembrane helix</keyword>
<dbReference type="PANTHER" id="PTHR37422:SF13">
    <property type="entry name" value="LIPOPOLYSACCHARIDE BIOSYNTHESIS PROTEIN PA4999-RELATED"/>
    <property type="match status" value="1"/>
</dbReference>
<gene>
    <name evidence="7" type="ORF">K649_12460</name>
</gene>
<evidence type="ECO:0000256" key="4">
    <source>
        <dbReference type="ARBA" id="ARBA00023136"/>
    </source>
</evidence>
<dbReference type="Pfam" id="PF04932">
    <property type="entry name" value="Wzy_C"/>
    <property type="match status" value="1"/>
</dbReference>
<feature type="transmembrane region" description="Helical" evidence="5">
    <location>
        <begin position="458"/>
        <end position="477"/>
    </location>
</feature>
<dbReference type="PATRIC" id="fig|504728.9.peg.2563"/>
<evidence type="ECO:0000256" key="3">
    <source>
        <dbReference type="ARBA" id="ARBA00022989"/>
    </source>
</evidence>
<dbReference type="EMBL" id="CP005385">
    <property type="protein sequence ID" value="AGK05778.1"/>
    <property type="molecule type" value="Genomic_DNA"/>
</dbReference>
<feature type="transmembrane region" description="Helical" evidence="5">
    <location>
        <begin position="303"/>
        <end position="320"/>
    </location>
</feature>
<name>M9XH01_MEIRD</name>
<keyword evidence="2 5" id="KW-0812">Transmembrane</keyword>
<evidence type="ECO:0000256" key="5">
    <source>
        <dbReference type="SAM" id="Phobius"/>
    </source>
</evidence>
<dbReference type="STRING" id="504728.K649_12460"/>
<comment type="subcellular location">
    <subcellularLocation>
        <location evidence="1">Membrane</location>
        <topology evidence="1">Multi-pass membrane protein</topology>
    </subcellularLocation>
</comment>
<evidence type="ECO:0000256" key="2">
    <source>
        <dbReference type="ARBA" id="ARBA00022692"/>
    </source>
</evidence>
<feature type="transmembrane region" description="Helical" evidence="5">
    <location>
        <begin position="240"/>
        <end position="258"/>
    </location>
</feature>
<feature type="transmembrane region" description="Helical" evidence="5">
    <location>
        <begin position="35"/>
        <end position="53"/>
    </location>
</feature>
<feature type="transmembrane region" description="Helical" evidence="5">
    <location>
        <begin position="483"/>
        <end position="516"/>
    </location>
</feature>
<dbReference type="Proteomes" id="UP000013026">
    <property type="component" value="Chromosome"/>
</dbReference>
<evidence type="ECO:0000313" key="7">
    <source>
        <dbReference type="EMBL" id="AGK05778.1"/>
    </source>
</evidence>
<protein>
    <submittedName>
        <fullName evidence="7">O-antigen polymerase</fullName>
    </submittedName>
</protein>
<keyword evidence="4 5" id="KW-0472">Membrane</keyword>
<evidence type="ECO:0000313" key="8">
    <source>
        <dbReference type="Proteomes" id="UP000013026"/>
    </source>
</evidence>
<organism evidence="7 8">
    <name type="scientific">Meiothermus ruber (strain ATCC 35948 / DSM 1279 / VKM B-1258 / 21)</name>
    <name type="common">Thermus ruber</name>
    <dbReference type="NCBI Taxonomy" id="504728"/>
    <lineage>
        <taxon>Bacteria</taxon>
        <taxon>Thermotogati</taxon>
        <taxon>Deinococcota</taxon>
        <taxon>Deinococci</taxon>
        <taxon>Thermales</taxon>
        <taxon>Thermaceae</taxon>
        <taxon>Meiothermus</taxon>
    </lineage>
</organism>
<evidence type="ECO:0000256" key="1">
    <source>
        <dbReference type="ARBA" id="ARBA00004141"/>
    </source>
</evidence>
<feature type="transmembrane region" description="Helical" evidence="5">
    <location>
        <begin position="6"/>
        <end position="28"/>
    </location>
</feature>
<dbReference type="KEGG" id="mre:K649_12460"/>
<dbReference type="eggNOG" id="COG3307">
    <property type="taxonomic scope" value="Bacteria"/>
</dbReference>
<proteinExistence type="predicted"/>
<evidence type="ECO:0000259" key="6">
    <source>
        <dbReference type="Pfam" id="PF04932"/>
    </source>
</evidence>
<feature type="transmembrane region" description="Helical" evidence="5">
    <location>
        <begin position="265"/>
        <end position="283"/>
    </location>
</feature>